<dbReference type="AlphaFoldDB" id="A0A841R627"/>
<keyword evidence="3" id="KW-0460">Magnesium</keyword>
<sequence length="218" mass="24035">MTRNAIIFDHDGTLVDSIEAVVICTNNIIERAGFQAVSPTEIKKGMAYPTAERFGYHTGVTDRSRLEDMSRDFYLNMHEEGIGHLKLYDGVSEALDALAQNGFALGMVTNNQGLFVRKAAAQLSYAFDFEVILGEENVSRPKPDPSGLLQACAGMGAIPEECWYIGDGKPDFDAARAAGMKCGLVSWGTHSREELAEYGADKLFDRAEEMKDFFMDLK</sequence>
<dbReference type="PANTHER" id="PTHR43434">
    <property type="entry name" value="PHOSPHOGLYCOLATE PHOSPHATASE"/>
    <property type="match status" value="1"/>
</dbReference>
<dbReference type="GO" id="GO:0006281">
    <property type="term" value="P:DNA repair"/>
    <property type="evidence" value="ECO:0007669"/>
    <property type="project" value="TreeGrafter"/>
</dbReference>
<proteinExistence type="predicted"/>
<evidence type="ECO:0000313" key="6">
    <source>
        <dbReference type="Proteomes" id="UP000587760"/>
    </source>
</evidence>
<dbReference type="SUPFAM" id="SSF56784">
    <property type="entry name" value="HAD-like"/>
    <property type="match status" value="1"/>
</dbReference>
<evidence type="ECO:0000256" key="3">
    <source>
        <dbReference type="ARBA" id="ARBA00022842"/>
    </source>
</evidence>
<dbReference type="EC" id="3.1.3.18" evidence="5"/>
<dbReference type="InterPro" id="IPR023214">
    <property type="entry name" value="HAD_sf"/>
</dbReference>
<dbReference type="NCBIfam" id="TIGR01549">
    <property type="entry name" value="HAD-SF-IA-v1"/>
    <property type="match status" value="1"/>
</dbReference>
<dbReference type="RefSeq" id="WP_184746924.1">
    <property type="nucleotide sequence ID" value="NZ_JACHGJ010000004.1"/>
</dbReference>
<dbReference type="Gene3D" id="1.10.150.240">
    <property type="entry name" value="Putative phosphatase, domain 2"/>
    <property type="match status" value="1"/>
</dbReference>
<dbReference type="Gene3D" id="3.40.50.1000">
    <property type="entry name" value="HAD superfamily/HAD-like"/>
    <property type="match status" value="1"/>
</dbReference>
<protein>
    <submittedName>
        <fullName evidence="5">Phosphoglycolate phosphatase</fullName>
        <ecNumber evidence="5">3.1.3.18</ecNumber>
    </submittedName>
</protein>
<dbReference type="GO" id="GO:0005829">
    <property type="term" value="C:cytosol"/>
    <property type="evidence" value="ECO:0007669"/>
    <property type="project" value="TreeGrafter"/>
</dbReference>
<dbReference type="SFLD" id="SFLDS00003">
    <property type="entry name" value="Haloacid_Dehalogenase"/>
    <property type="match status" value="1"/>
</dbReference>
<evidence type="ECO:0000256" key="4">
    <source>
        <dbReference type="ARBA" id="ARBA00023277"/>
    </source>
</evidence>
<reference evidence="5 6" key="1">
    <citation type="submission" date="2020-08" db="EMBL/GenBank/DDBJ databases">
        <title>Genomic Encyclopedia of Type Strains, Phase IV (KMG-IV): sequencing the most valuable type-strain genomes for metagenomic binning, comparative biology and taxonomic classification.</title>
        <authorList>
            <person name="Goeker M."/>
        </authorList>
    </citation>
    <scope>NUCLEOTIDE SEQUENCE [LARGE SCALE GENOMIC DNA]</scope>
    <source>
        <strain evidence="5 6">DSM 2461</strain>
    </source>
</reference>
<dbReference type="NCBIfam" id="TIGR01509">
    <property type="entry name" value="HAD-SF-IA-v3"/>
    <property type="match status" value="1"/>
</dbReference>
<evidence type="ECO:0000256" key="1">
    <source>
        <dbReference type="ARBA" id="ARBA00022723"/>
    </source>
</evidence>
<comment type="caution">
    <text evidence="5">The sequence shown here is derived from an EMBL/GenBank/DDBJ whole genome shotgun (WGS) entry which is preliminary data.</text>
</comment>
<gene>
    <name evidence="5" type="ORF">HNR50_002327</name>
</gene>
<keyword evidence="2 5" id="KW-0378">Hydrolase</keyword>
<name>A0A841R627_9SPIO</name>
<evidence type="ECO:0000256" key="2">
    <source>
        <dbReference type="ARBA" id="ARBA00022801"/>
    </source>
</evidence>
<dbReference type="EMBL" id="JACHGJ010000004">
    <property type="protein sequence ID" value="MBB6480654.1"/>
    <property type="molecule type" value="Genomic_DNA"/>
</dbReference>
<dbReference type="InterPro" id="IPR023198">
    <property type="entry name" value="PGP-like_dom2"/>
</dbReference>
<keyword evidence="4" id="KW-0119">Carbohydrate metabolism</keyword>
<dbReference type="GO" id="GO:0008967">
    <property type="term" value="F:phosphoglycolate phosphatase activity"/>
    <property type="evidence" value="ECO:0007669"/>
    <property type="project" value="UniProtKB-EC"/>
</dbReference>
<keyword evidence="6" id="KW-1185">Reference proteome</keyword>
<dbReference type="SFLD" id="SFLDG01129">
    <property type="entry name" value="C1.5:_HAD__Beta-PGM__Phosphata"/>
    <property type="match status" value="1"/>
</dbReference>
<dbReference type="InterPro" id="IPR050155">
    <property type="entry name" value="HAD-like_hydrolase_sf"/>
</dbReference>
<evidence type="ECO:0000313" key="5">
    <source>
        <dbReference type="EMBL" id="MBB6480654.1"/>
    </source>
</evidence>
<organism evidence="5 6">
    <name type="scientific">Spirochaeta isovalerica</name>
    <dbReference type="NCBI Taxonomy" id="150"/>
    <lineage>
        <taxon>Bacteria</taxon>
        <taxon>Pseudomonadati</taxon>
        <taxon>Spirochaetota</taxon>
        <taxon>Spirochaetia</taxon>
        <taxon>Spirochaetales</taxon>
        <taxon>Spirochaetaceae</taxon>
        <taxon>Spirochaeta</taxon>
    </lineage>
</organism>
<dbReference type="Pfam" id="PF13419">
    <property type="entry name" value="HAD_2"/>
    <property type="match status" value="1"/>
</dbReference>
<dbReference type="Proteomes" id="UP000587760">
    <property type="component" value="Unassembled WGS sequence"/>
</dbReference>
<accession>A0A841R627</accession>
<dbReference type="GO" id="GO:0046872">
    <property type="term" value="F:metal ion binding"/>
    <property type="evidence" value="ECO:0007669"/>
    <property type="project" value="UniProtKB-KW"/>
</dbReference>
<dbReference type="InterPro" id="IPR036412">
    <property type="entry name" value="HAD-like_sf"/>
</dbReference>
<dbReference type="PANTHER" id="PTHR43434:SF23">
    <property type="entry name" value="PHOSPHOGLYCOLATE PHOSPHATASE"/>
    <property type="match status" value="1"/>
</dbReference>
<keyword evidence="1" id="KW-0479">Metal-binding</keyword>
<dbReference type="InterPro" id="IPR041492">
    <property type="entry name" value="HAD_2"/>
</dbReference>
<dbReference type="PRINTS" id="PR00413">
    <property type="entry name" value="HADHALOGNASE"/>
</dbReference>
<dbReference type="InterPro" id="IPR006439">
    <property type="entry name" value="HAD-SF_hydro_IA"/>
</dbReference>